<dbReference type="KEGG" id="bll:BLJ_1151"/>
<feature type="region of interest" description="Disordered" evidence="1">
    <location>
        <begin position="114"/>
        <end position="138"/>
    </location>
</feature>
<evidence type="ECO:0000313" key="3">
    <source>
        <dbReference type="Proteomes" id="UP000006740"/>
    </source>
</evidence>
<reference evidence="2 3" key="1">
    <citation type="journal article" date="2010" name="J. Bacteriol.">
        <title>Complete genome sequence of Bifidobacterium longum JDM301.</title>
        <authorList>
            <person name="Wei Y.X."/>
            <person name="Zhang Z.Y."/>
            <person name="Liu C."/>
            <person name="Zhu Y.Z."/>
            <person name="Zhu Y.Q."/>
            <person name="Zheng H."/>
            <person name="Zhao G.P."/>
            <person name="Wang S."/>
            <person name="Guo X.K."/>
        </authorList>
    </citation>
    <scope>NUCLEOTIDE SEQUENCE [LARGE SCALE GENOMIC DNA]</scope>
    <source>
        <strain evidence="2 3">JDM301</strain>
    </source>
</reference>
<sequence length="370" mass="40090">MIPGDVRQPLLVRTLGREVPVDEIGGSRRRLALVGTIPASLGHMRHEPFLRHDPADRLLRYAGLEHRLDPAVPVPALGIGERPGHLRPESGVLVNAEPDVVAVGGRWARCRASMSSSRANTPASTGRSTGSSPCSTGAAGRRRGLFLTTSATSLINAFPRFRFLDPAARRLRVIIIGCGRPATGVSGLIALRGVPVFGLQRGHAALAVRPDPAMHRADARAELFGGLLLLHAARHRLDCPSPGPQWDDGFGHMAGIPGIHRRPTLQALPGRITQMLHHLGRRHRRGEIQLHRTLSFLKTGHTKIFPFGLQENVRSPLSKAAGVDNHLQCQNAIDGLWLFAVQLGRSDGNWPFGHVPKDVGENRLVCIRPG</sequence>
<feature type="compositionally biased region" description="Polar residues" evidence="1">
    <location>
        <begin position="120"/>
        <end position="135"/>
    </location>
</feature>
<evidence type="ECO:0000313" key="2">
    <source>
        <dbReference type="EMBL" id="ADH00603.1"/>
    </source>
</evidence>
<name>D6ZUP8_BIFLJ</name>
<gene>
    <name evidence="2" type="ordered locus">BLJ_1151</name>
</gene>
<organism evidence="2 3">
    <name type="scientific">Bifidobacterium longum subsp. longum (strain JDM301)</name>
    <dbReference type="NCBI Taxonomy" id="759350"/>
    <lineage>
        <taxon>Bacteria</taxon>
        <taxon>Bacillati</taxon>
        <taxon>Actinomycetota</taxon>
        <taxon>Actinomycetes</taxon>
        <taxon>Bifidobacteriales</taxon>
        <taxon>Bifidobacteriaceae</taxon>
        <taxon>Bifidobacterium</taxon>
    </lineage>
</organism>
<dbReference type="EMBL" id="CP002010">
    <property type="protein sequence ID" value="ADH00603.1"/>
    <property type="molecule type" value="Genomic_DNA"/>
</dbReference>
<dbReference type="HOGENOM" id="CLU_760048_0_0_11"/>
<proteinExistence type="predicted"/>
<dbReference type="Proteomes" id="UP000006740">
    <property type="component" value="Chromosome"/>
</dbReference>
<accession>D6ZUP8</accession>
<protein>
    <submittedName>
        <fullName evidence="2">Uncharacterized protein</fullName>
    </submittedName>
</protein>
<dbReference type="AlphaFoldDB" id="D6ZUP8"/>
<evidence type="ECO:0000256" key="1">
    <source>
        <dbReference type="SAM" id="MobiDB-lite"/>
    </source>
</evidence>